<proteinExistence type="predicted"/>
<dbReference type="RefSeq" id="WP_269484140.1">
    <property type="nucleotide sequence ID" value="NZ_JAPXGO010000001.1"/>
</dbReference>
<evidence type="ECO:0000313" key="1">
    <source>
        <dbReference type="EMBL" id="MCZ6158998.1"/>
    </source>
</evidence>
<dbReference type="AlphaFoldDB" id="A0A9Q4KLZ1"/>
<evidence type="ECO:0000313" key="2">
    <source>
        <dbReference type="Proteomes" id="UP001075225"/>
    </source>
</evidence>
<dbReference type="Proteomes" id="UP001075225">
    <property type="component" value="Unassembled WGS sequence"/>
</dbReference>
<protein>
    <recommendedName>
        <fullName evidence="3">Phage protein</fullName>
    </recommendedName>
</protein>
<name>A0A9Q4KLZ1_9BACT</name>
<evidence type="ECO:0008006" key="3">
    <source>
        <dbReference type="Google" id="ProtNLM"/>
    </source>
</evidence>
<dbReference type="EMBL" id="JAPXGO010000001">
    <property type="protein sequence ID" value="MCZ6158998.1"/>
    <property type="molecule type" value="Genomic_DNA"/>
</dbReference>
<accession>A0A9Q4KLZ1</accession>
<sequence length="83" mass="9752">MTCKDKCKALKTFKESEIYADFIRLAREYYDAGFNKAMDISLDEKARVSYLDFMNGVGKTMTIFNQLEEEYKVLDERENENGK</sequence>
<organism evidence="1 2">
    <name type="scientific">Campylobacter ureolyticus</name>
    <dbReference type="NCBI Taxonomy" id="827"/>
    <lineage>
        <taxon>Bacteria</taxon>
        <taxon>Pseudomonadati</taxon>
        <taxon>Campylobacterota</taxon>
        <taxon>Epsilonproteobacteria</taxon>
        <taxon>Campylobacterales</taxon>
        <taxon>Campylobacteraceae</taxon>
        <taxon>Campylobacter</taxon>
    </lineage>
</organism>
<comment type="caution">
    <text evidence="1">The sequence shown here is derived from an EMBL/GenBank/DDBJ whole genome shotgun (WGS) entry which is preliminary data.</text>
</comment>
<gene>
    <name evidence="1" type="ORF">O6B32_00650</name>
</gene>
<reference evidence="1" key="1">
    <citation type="submission" date="2022-12" db="EMBL/GenBank/DDBJ databases">
        <title>Species Delineation and Comparative Genomics within the Campylobacter ureolyticus Complex.</title>
        <authorList>
            <person name="Maki J."/>
            <person name="Howard M."/>
            <person name="Connelly S."/>
            <person name="Hardy D.J."/>
            <person name="Cameron A."/>
        </authorList>
    </citation>
    <scope>NUCLEOTIDE SEQUENCE</scope>
    <source>
        <strain evidence="1">URMC_787</strain>
    </source>
</reference>